<name>A0A8X7XD68_POLSE</name>
<accession>A0A8X7XD68</accession>
<dbReference type="EMBL" id="JAATIS010001241">
    <property type="protein sequence ID" value="KAG2466533.1"/>
    <property type="molecule type" value="Genomic_DNA"/>
</dbReference>
<dbReference type="Proteomes" id="UP000886611">
    <property type="component" value="Unassembled WGS sequence"/>
</dbReference>
<feature type="non-terminal residue" evidence="2">
    <location>
        <position position="1"/>
    </location>
</feature>
<evidence type="ECO:0000313" key="3">
    <source>
        <dbReference type="Proteomes" id="UP000886611"/>
    </source>
</evidence>
<reference evidence="2 3" key="1">
    <citation type="journal article" date="2021" name="Cell">
        <title>Tracing the genetic footprints of vertebrate landing in non-teleost ray-finned fishes.</title>
        <authorList>
            <person name="Bi X."/>
            <person name="Wang K."/>
            <person name="Yang L."/>
            <person name="Pan H."/>
            <person name="Jiang H."/>
            <person name="Wei Q."/>
            <person name="Fang M."/>
            <person name="Yu H."/>
            <person name="Zhu C."/>
            <person name="Cai Y."/>
            <person name="He Y."/>
            <person name="Gan X."/>
            <person name="Zeng H."/>
            <person name="Yu D."/>
            <person name="Zhu Y."/>
            <person name="Jiang H."/>
            <person name="Qiu Q."/>
            <person name="Yang H."/>
            <person name="Zhang Y.E."/>
            <person name="Wang W."/>
            <person name="Zhu M."/>
            <person name="He S."/>
            <person name="Zhang G."/>
        </authorList>
    </citation>
    <scope>NUCLEOTIDE SEQUENCE [LARGE SCALE GENOMIC DNA]</scope>
    <source>
        <strain evidence="2">Bchr_013</strain>
    </source>
</reference>
<evidence type="ECO:0000313" key="2">
    <source>
        <dbReference type="EMBL" id="KAG2466533.1"/>
    </source>
</evidence>
<protein>
    <submittedName>
        <fullName evidence="2">MCTP1 protein</fullName>
    </submittedName>
</protein>
<proteinExistence type="predicted"/>
<evidence type="ECO:0000256" key="1">
    <source>
        <dbReference type="SAM" id="MobiDB-lite"/>
    </source>
</evidence>
<keyword evidence="3" id="KW-1185">Reference proteome</keyword>
<gene>
    <name evidence="2" type="primary">Mctp1_1</name>
    <name evidence="2" type="ORF">GTO96_0020815</name>
</gene>
<feature type="region of interest" description="Disordered" evidence="1">
    <location>
        <begin position="101"/>
        <end position="126"/>
    </location>
</feature>
<feature type="region of interest" description="Disordered" evidence="1">
    <location>
        <begin position="248"/>
        <end position="276"/>
    </location>
</feature>
<dbReference type="AlphaFoldDB" id="A0A8X7XD68"/>
<comment type="caution">
    <text evidence="2">The sequence shown here is derived from an EMBL/GenBank/DDBJ whole genome shotgun (WGS) entry which is preliminary data.</text>
</comment>
<sequence length="276" mass="29786">MDDKPQDDNAAGTEQESLSYQKRIWKNLPFLSPKISTDRRSAEPKKEAGKWTFKVKRNKVLDRVFSSSQPNLCCSVSEPLDNERFFCSKGEEPGALVQTEKLSGSPGLDVGSKAKMQKHGSPSKPVVSHLVLSHQKSSSLGSASFERLVEPADHGSLRKNASDSGLPGSVSVAGTCRSAGSGSTAAATRAAEKETLQLEGRRQQQGCRQACRHRRSGGKMAADQRSLPRQARDWTVYLVYPLMMQRGGTKECPSRAGGRPDWAGGEGPQEVACVGG</sequence>
<organism evidence="2 3">
    <name type="scientific">Polypterus senegalus</name>
    <name type="common">Senegal bichir</name>
    <dbReference type="NCBI Taxonomy" id="55291"/>
    <lineage>
        <taxon>Eukaryota</taxon>
        <taxon>Metazoa</taxon>
        <taxon>Chordata</taxon>
        <taxon>Craniata</taxon>
        <taxon>Vertebrata</taxon>
        <taxon>Euteleostomi</taxon>
        <taxon>Actinopterygii</taxon>
        <taxon>Polypteriformes</taxon>
        <taxon>Polypteridae</taxon>
        <taxon>Polypterus</taxon>
    </lineage>
</organism>
<feature type="non-terminal residue" evidence="2">
    <location>
        <position position="276"/>
    </location>
</feature>